<dbReference type="AlphaFoldDB" id="A0A6C0D1S1"/>
<name>A0A6C0D1S1_9ZZZZ</name>
<dbReference type="EMBL" id="MN739521">
    <property type="protein sequence ID" value="QHT10511.1"/>
    <property type="molecule type" value="Genomic_DNA"/>
</dbReference>
<sequence length="90" mass="10824">MSINPHRLKKGKQYIIKHHDTGKIYSGTFDFMTSIMIIMKNGDKKIQFMYDDHFYDLDDIREKARKARVAMEQRALNIILRTIVNENFEW</sequence>
<organism evidence="1">
    <name type="scientific">viral metagenome</name>
    <dbReference type="NCBI Taxonomy" id="1070528"/>
    <lineage>
        <taxon>unclassified sequences</taxon>
        <taxon>metagenomes</taxon>
        <taxon>organismal metagenomes</taxon>
    </lineage>
</organism>
<proteinExistence type="predicted"/>
<reference evidence="1" key="1">
    <citation type="journal article" date="2020" name="Nature">
        <title>Giant virus diversity and host interactions through global metagenomics.</title>
        <authorList>
            <person name="Schulz F."/>
            <person name="Roux S."/>
            <person name="Paez-Espino D."/>
            <person name="Jungbluth S."/>
            <person name="Walsh D.A."/>
            <person name="Denef V.J."/>
            <person name="McMahon K.D."/>
            <person name="Konstantinidis K.T."/>
            <person name="Eloe-Fadrosh E.A."/>
            <person name="Kyrpides N.C."/>
            <person name="Woyke T."/>
        </authorList>
    </citation>
    <scope>NUCLEOTIDE SEQUENCE</scope>
    <source>
        <strain evidence="1">GVMAG-M-3300023174-107</strain>
    </source>
</reference>
<protein>
    <submittedName>
        <fullName evidence="1">Uncharacterized protein</fullName>
    </submittedName>
</protein>
<evidence type="ECO:0000313" key="1">
    <source>
        <dbReference type="EMBL" id="QHT10511.1"/>
    </source>
</evidence>
<accession>A0A6C0D1S1</accession>